<reference evidence="1 2" key="1">
    <citation type="journal article" date="2019" name="Commun. Biol.">
        <title>The bagworm genome reveals a unique fibroin gene that provides high tensile strength.</title>
        <authorList>
            <person name="Kono N."/>
            <person name="Nakamura H."/>
            <person name="Ohtoshi R."/>
            <person name="Tomita M."/>
            <person name="Numata K."/>
            <person name="Arakawa K."/>
        </authorList>
    </citation>
    <scope>NUCLEOTIDE SEQUENCE [LARGE SCALE GENOMIC DNA]</scope>
</reference>
<dbReference type="AlphaFoldDB" id="A0A4C1Y9D7"/>
<keyword evidence="2" id="KW-1185">Reference proteome</keyword>
<accession>A0A4C1Y9D7</accession>
<dbReference type="Proteomes" id="UP000299102">
    <property type="component" value="Unassembled WGS sequence"/>
</dbReference>
<evidence type="ECO:0000313" key="2">
    <source>
        <dbReference type="Proteomes" id="UP000299102"/>
    </source>
</evidence>
<proteinExistence type="predicted"/>
<organism evidence="1 2">
    <name type="scientific">Eumeta variegata</name>
    <name type="common">Bagworm moth</name>
    <name type="synonym">Eumeta japonica</name>
    <dbReference type="NCBI Taxonomy" id="151549"/>
    <lineage>
        <taxon>Eukaryota</taxon>
        <taxon>Metazoa</taxon>
        <taxon>Ecdysozoa</taxon>
        <taxon>Arthropoda</taxon>
        <taxon>Hexapoda</taxon>
        <taxon>Insecta</taxon>
        <taxon>Pterygota</taxon>
        <taxon>Neoptera</taxon>
        <taxon>Endopterygota</taxon>
        <taxon>Lepidoptera</taxon>
        <taxon>Glossata</taxon>
        <taxon>Ditrysia</taxon>
        <taxon>Tineoidea</taxon>
        <taxon>Psychidae</taxon>
        <taxon>Oiketicinae</taxon>
        <taxon>Eumeta</taxon>
    </lineage>
</organism>
<comment type="caution">
    <text evidence="1">The sequence shown here is derived from an EMBL/GenBank/DDBJ whole genome shotgun (WGS) entry which is preliminary data.</text>
</comment>
<protein>
    <submittedName>
        <fullName evidence="1">Uncharacterized protein</fullName>
    </submittedName>
</protein>
<sequence>MNLVYEGRSQLGINPWSIAALCRRVVGYDLYADCATSIVGRDFEGYKGATKSASTNDVRDGLRLLTDPEREP</sequence>
<name>A0A4C1Y9D7_EUMVA</name>
<gene>
    <name evidence="1" type="ORF">EVAR_50615_1</name>
</gene>
<evidence type="ECO:0000313" key="1">
    <source>
        <dbReference type="EMBL" id="GBP71554.1"/>
    </source>
</evidence>
<dbReference type="EMBL" id="BGZK01001112">
    <property type="protein sequence ID" value="GBP71554.1"/>
    <property type="molecule type" value="Genomic_DNA"/>
</dbReference>